<protein>
    <submittedName>
        <fullName evidence="1">2OG-Fe(II) oxygenase</fullName>
    </submittedName>
</protein>
<gene>
    <name evidence="1" type="ORF">GOB93_19305</name>
</gene>
<dbReference type="RefSeq" id="WP_173585064.1">
    <property type="nucleotide sequence ID" value="NZ_WOTB01000049.1"/>
</dbReference>
<sequence length="228" mass="24784">MTETTQTRPGETSACAAAIENFRRTVAAARASDVPFRHWTLDNVIPGEACEALVAWEPAQGSVAGDTGGRRETRNGARVFVEPGARNRDPRLDVMARMFDSPEAREAITGLCGTSLEHTALRLELSLDTDGFWLEPHTDIGAKKLTLLIPLSVAPDAGQWGTDLMNAEGESVVRSSGRFNTGTLFVPGDDTWHGFVRRPIDGLRRGLIVNFVDSTWRATHELAFGPAL</sequence>
<proteinExistence type="predicted"/>
<reference evidence="1 2" key="1">
    <citation type="journal article" date="2020" name="Int. J. Syst. Evol. Microbiol.">
        <title>Novel acetic acid bacteria from cider fermentations: Acetobacter conturbans sp. nov. and Acetobacter fallax sp. nov.</title>
        <authorList>
            <person name="Sombolestani A.S."/>
            <person name="Cleenwerck I."/>
            <person name="Cnockaert M."/>
            <person name="Borremans W."/>
            <person name="Wieme A.D."/>
            <person name="De Vuyst L."/>
            <person name="Vandamme P."/>
        </authorList>
    </citation>
    <scope>NUCLEOTIDE SEQUENCE [LARGE SCALE GENOMIC DNA]</scope>
    <source>
        <strain evidence="1 2">LMG 30640</strain>
    </source>
</reference>
<dbReference type="EMBL" id="WOTB01000049">
    <property type="protein sequence ID" value="NHN86749.1"/>
    <property type="molecule type" value="Genomic_DNA"/>
</dbReference>
<accession>A0ABX0JVA4</accession>
<keyword evidence="2" id="KW-1185">Reference proteome</keyword>
<organism evidence="1 2">
    <name type="scientific">Acetobacter musti</name>
    <dbReference type="NCBI Taxonomy" id="864732"/>
    <lineage>
        <taxon>Bacteria</taxon>
        <taxon>Pseudomonadati</taxon>
        <taxon>Pseudomonadota</taxon>
        <taxon>Alphaproteobacteria</taxon>
        <taxon>Acetobacterales</taxon>
        <taxon>Acetobacteraceae</taxon>
        <taxon>Acetobacter</taxon>
    </lineage>
</organism>
<dbReference type="Gene3D" id="2.60.120.620">
    <property type="entry name" value="q2cbj1_9rhob like domain"/>
    <property type="match status" value="1"/>
</dbReference>
<name>A0ABX0JVA4_9PROT</name>
<evidence type="ECO:0000313" key="1">
    <source>
        <dbReference type="EMBL" id="NHN86749.1"/>
    </source>
</evidence>
<evidence type="ECO:0000313" key="2">
    <source>
        <dbReference type="Proteomes" id="UP000635278"/>
    </source>
</evidence>
<dbReference type="Proteomes" id="UP000635278">
    <property type="component" value="Unassembled WGS sequence"/>
</dbReference>
<comment type="caution">
    <text evidence="1">The sequence shown here is derived from an EMBL/GenBank/DDBJ whole genome shotgun (WGS) entry which is preliminary data.</text>
</comment>